<dbReference type="InterPro" id="IPR000305">
    <property type="entry name" value="GIY-YIG_endonuc"/>
</dbReference>
<keyword evidence="7" id="KW-1185">Reference proteome</keyword>
<evidence type="ECO:0000313" key="7">
    <source>
        <dbReference type="Proteomes" id="UP001553843"/>
    </source>
</evidence>
<evidence type="ECO:0000256" key="2">
    <source>
        <dbReference type="ARBA" id="ARBA00023125"/>
    </source>
</evidence>
<accession>A0ABV3M348</accession>
<dbReference type="InterPro" id="IPR000524">
    <property type="entry name" value="Tscrpt_reg_HTH_GntR"/>
</dbReference>
<organism evidence="6 7">
    <name type="scientific">Streptomyces huasconensis</name>
    <dbReference type="NCBI Taxonomy" id="1854574"/>
    <lineage>
        <taxon>Bacteria</taxon>
        <taxon>Bacillati</taxon>
        <taxon>Actinomycetota</taxon>
        <taxon>Actinomycetes</taxon>
        <taxon>Kitasatosporales</taxon>
        <taxon>Streptomycetaceae</taxon>
        <taxon>Streptomyces</taxon>
    </lineage>
</organism>
<dbReference type="InterPro" id="IPR036388">
    <property type="entry name" value="WH-like_DNA-bd_sf"/>
</dbReference>
<dbReference type="RefSeq" id="WP_359780856.1">
    <property type="nucleotide sequence ID" value="NZ_JBEYRR010000008.1"/>
</dbReference>
<feature type="domain" description="HTH gntR-type" evidence="5">
    <location>
        <begin position="98"/>
        <end position="166"/>
    </location>
</feature>
<dbReference type="PROSITE" id="PS50949">
    <property type="entry name" value="HTH_GNTR"/>
    <property type="match status" value="1"/>
</dbReference>
<feature type="domain" description="GIY-YIG" evidence="4">
    <location>
        <begin position="6"/>
        <end position="78"/>
    </location>
</feature>
<dbReference type="Pfam" id="PF01541">
    <property type="entry name" value="GIY-YIG"/>
    <property type="match status" value="1"/>
</dbReference>
<dbReference type="Proteomes" id="UP001553843">
    <property type="component" value="Unassembled WGS sequence"/>
</dbReference>
<evidence type="ECO:0000256" key="3">
    <source>
        <dbReference type="ARBA" id="ARBA00023163"/>
    </source>
</evidence>
<keyword evidence="1" id="KW-0805">Transcription regulation</keyword>
<evidence type="ECO:0000313" key="6">
    <source>
        <dbReference type="EMBL" id="MEW2365614.1"/>
    </source>
</evidence>
<dbReference type="PROSITE" id="PS50164">
    <property type="entry name" value="GIY_YIG"/>
    <property type="match status" value="1"/>
</dbReference>
<protein>
    <submittedName>
        <fullName evidence="6">GntR family transcriptional regulator</fullName>
    </submittedName>
</protein>
<dbReference type="EMBL" id="JBEYRS010000012">
    <property type="protein sequence ID" value="MEW2365614.1"/>
    <property type="molecule type" value="Genomic_DNA"/>
</dbReference>
<comment type="caution">
    <text evidence="6">The sequence shown here is derived from an EMBL/GenBank/DDBJ whole genome shotgun (WGS) entry which is preliminary data.</text>
</comment>
<keyword evidence="3" id="KW-0804">Transcription</keyword>
<evidence type="ECO:0000259" key="4">
    <source>
        <dbReference type="PROSITE" id="PS50164"/>
    </source>
</evidence>
<reference evidence="6 7" key="1">
    <citation type="submission" date="2024-06" db="EMBL/GenBank/DDBJ databases">
        <title>The Natural Products Discovery Center: Release of the First 8490 Sequenced Strains for Exploring Actinobacteria Biosynthetic Diversity.</title>
        <authorList>
            <person name="Kalkreuter E."/>
            <person name="Kautsar S.A."/>
            <person name="Yang D."/>
            <person name="Bader C.D."/>
            <person name="Teijaro C.N."/>
            <person name="Fluegel L."/>
            <person name="Davis C.M."/>
            <person name="Simpson J.R."/>
            <person name="Lauterbach L."/>
            <person name="Steele A.D."/>
            <person name="Gui C."/>
            <person name="Meng S."/>
            <person name="Li G."/>
            <person name="Viehrig K."/>
            <person name="Ye F."/>
            <person name="Su P."/>
            <person name="Kiefer A.F."/>
            <person name="Nichols A."/>
            <person name="Cepeda A.J."/>
            <person name="Yan W."/>
            <person name="Fan B."/>
            <person name="Jiang Y."/>
            <person name="Adhikari A."/>
            <person name="Zheng C.-J."/>
            <person name="Schuster L."/>
            <person name="Cowan T.M."/>
            <person name="Smanski M.J."/>
            <person name="Chevrette M.G."/>
            <person name="De Carvalho L.P.S."/>
            <person name="Shen B."/>
        </authorList>
    </citation>
    <scope>NUCLEOTIDE SEQUENCE [LARGE SCALE GENOMIC DNA]</scope>
    <source>
        <strain evidence="6 7">NPDC047833</strain>
    </source>
</reference>
<dbReference type="SUPFAM" id="SSF46785">
    <property type="entry name" value="Winged helix' DNA-binding domain"/>
    <property type="match status" value="1"/>
</dbReference>
<evidence type="ECO:0000259" key="5">
    <source>
        <dbReference type="PROSITE" id="PS50949"/>
    </source>
</evidence>
<dbReference type="SUPFAM" id="SSF82771">
    <property type="entry name" value="GIY-YIG endonuclease"/>
    <property type="match status" value="1"/>
</dbReference>
<sequence>MPEPSERTALYRHYDANNGLLYIGVSKNPQTRWMAHRGNREPWIHHSVRRVDEWYDSREQALAAEEVAIRTERPPFNGKHNYNDVPFDPASWPQVKGKRHVVAVADLMRQEVTSGRWPLGYRIPPLKALAAATGVSPQLVSEASAVLQREGWLRFEAGHGLFAQQRPKLPHNWFHRFGFPG</sequence>
<dbReference type="SMART" id="SM00465">
    <property type="entry name" value="GIYc"/>
    <property type="match status" value="1"/>
</dbReference>
<gene>
    <name evidence="6" type="ORF">AB0887_27145</name>
</gene>
<dbReference type="Gene3D" id="1.10.10.10">
    <property type="entry name" value="Winged helix-like DNA-binding domain superfamily/Winged helix DNA-binding domain"/>
    <property type="match status" value="1"/>
</dbReference>
<dbReference type="InterPro" id="IPR035901">
    <property type="entry name" value="GIY-YIG_endonuc_sf"/>
</dbReference>
<name>A0ABV3M348_9ACTN</name>
<proteinExistence type="predicted"/>
<dbReference type="SMART" id="SM00345">
    <property type="entry name" value="HTH_GNTR"/>
    <property type="match status" value="1"/>
</dbReference>
<dbReference type="InterPro" id="IPR036390">
    <property type="entry name" value="WH_DNA-bd_sf"/>
</dbReference>
<dbReference type="Pfam" id="PF00392">
    <property type="entry name" value="GntR"/>
    <property type="match status" value="1"/>
</dbReference>
<evidence type="ECO:0000256" key="1">
    <source>
        <dbReference type="ARBA" id="ARBA00023015"/>
    </source>
</evidence>
<keyword evidence="2" id="KW-0238">DNA-binding</keyword>
<dbReference type="CDD" id="cd00719">
    <property type="entry name" value="GIY-YIG_SF"/>
    <property type="match status" value="1"/>
</dbReference>